<dbReference type="GO" id="GO:0000139">
    <property type="term" value="C:Golgi membrane"/>
    <property type="evidence" value="ECO:0007669"/>
    <property type="project" value="UniProtKB-SubCell"/>
</dbReference>
<evidence type="ECO:0000256" key="11">
    <source>
        <dbReference type="SAM" id="Phobius"/>
    </source>
</evidence>
<keyword evidence="7 11" id="KW-1133">Transmembrane helix</keyword>
<keyword evidence="13" id="KW-1185">Reference proteome</keyword>
<evidence type="ECO:0000256" key="1">
    <source>
        <dbReference type="ARBA" id="ARBA00004323"/>
    </source>
</evidence>
<feature type="transmembrane region" description="Helical" evidence="11">
    <location>
        <begin position="7"/>
        <end position="26"/>
    </location>
</feature>
<keyword evidence="4" id="KW-0808">Transferase</keyword>
<organism evidence="12 13">
    <name type="scientific">Synaphobranchus kaupii</name>
    <name type="common">Kaup's arrowtooth eel</name>
    <dbReference type="NCBI Taxonomy" id="118154"/>
    <lineage>
        <taxon>Eukaryota</taxon>
        <taxon>Metazoa</taxon>
        <taxon>Chordata</taxon>
        <taxon>Craniata</taxon>
        <taxon>Vertebrata</taxon>
        <taxon>Euteleostomi</taxon>
        <taxon>Actinopterygii</taxon>
        <taxon>Neopterygii</taxon>
        <taxon>Teleostei</taxon>
        <taxon>Anguilliformes</taxon>
        <taxon>Synaphobranchidae</taxon>
        <taxon>Synaphobranchus</taxon>
    </lineage>
</organism>
<keyword evidence="5 11" id="KW-0812">Transmembrane</keyword>
<dbReference type="GO" id="GO:0009311">
    <property type="term" value="P:oligosaccharide metabolic process"/>
    <property type="evidence" value="ECO:0007669"/>
    <property type="project" value="TreeGrafter"/>
</dbReference>
<dbReference type="InterPro" id="IPR050943">
    <property type="entry name" value="Glycosyltr_29_Sialyltrsf"/>
</dbReference>
<name>A0A9Q1IFT6_SYNKA</name>
<comment type="subcellular location">
    <subcellularLocation>
        <location evidence="1">Golgi apparatus membrane</location>
        <topology evidence="1">Single-pass type II membrane protein</topology>
    </subcellularLocation>
</comment>
<reference evidence="12" key="1">
    <citation type="journal article" date="2023" name="Science">
        <title>Genome structures resolve the early diversification of teleost fishes.</title>
        <authorList>
            <person name="Parey E."/>
            <person name="Louis A."/>
            <person name="Montfort J."/>
            <person name="Bouchez O."/>
            <person name="Roques C."/>
            <person name="Iampietro C."/>
            <person name="Lluch J."/>
            <person name="Castinel A."/>
            <person name="Donnadieu C."/>
            <person name="Desvignes T."/>
            <person name="Floi Bucao C."/>
            <person name="Jouanno E."/>
            <person name="Wen M."/>
            <person name="Mejri S."/>
            <person name="Dirks R."/>
            <person name="Jansen H."/>
            <person name="Henkel C."/>
            <person name="Chen W.J."/>
            <person name="Zahm M."/>
            <person name="Cabau C."/>
            <person name="Klopp C."/>
            <person name="Thompson A.W."/>
            <person name="Robinson-Rechavi M."/>
            <person name="Braasch I."/>
            <person name="Lecointre G."/>
            <person name="Bobe J."/>
            <person name="Postlethwait J.H."/>
            <person name="Berthelot C."/>
            <person name="Roest Crollius H."/>
            <person name="Guiguen Y."/>
        </authorList>
    </citation>
    <scope>NUCLEOTIDE SEQUENCE</scope>
    <source>
        <strain evidence="12">WJC10195</strain>
    </source>
</reference>
<evidence type="ECO:0000256" key="8">
    <source>
        <dbReference type="ARBA" id="ARBA00023034"/>
    </source>
</evidence>
<protein>
    <submittedName>
        <fullName evidence="12">Uncharacterized protein</fullName>
    </submittedName>
</protein>
<dbReference type="Proteomes" id="UP001152622">
    <property type="component" value="Chromosome 18"/>
</dbReference>
<evidence type="ECO:0000256" key="6">
    <source>
        <dbReference type="ARBA" id="ARBA00022968"/>
    </source>
</evidence>
<evidence type="ECO:0000313" key="12">
    <source>
        <dbReference type="EMBL" id="KAJ8338132.1"/>
    </source>
</evidence>
<comment type="similarity">
    <text evidence="2">Belongs to the glycosyltransferase 29 family.</text>
</comment>
<dbReference type="GO" id="GO:0003828">
    <property type="term" value="F:alpha-N-acetylneuraminate alpha-2,8-sialyltransferase activity"/>
    <property type="evidence" value="ECO:0007669"/>
    <property type="project" value="TreeGrafter"/>
</dbReference>
<dbReference type="InterPro" id="IPR001675">
    <property type="entry name" value="Glyco_trans_29"/>
</dbReference>
<dbReference type="Gene3D" id="3.90.1480.20">
    <property type="entry name" value="Glycosyl transferase family 29"/>
    <property type="match status" value="1"/>
</dbReference>
<dbReference type="AlphaFoldDB" id="A0A9Q1IFT6"/>
<keyword evidence="10" id="KW-0325">Glycoprotein</keyword>
<evidence type="ECO:0000256" key="2">
    <source>
        <dbReference type="ARBA" id="ARBA00006003"/>
    </source>
</evidence>
<accession>A0A9Q1IFT6</accession>
<evidence type="ECO:0000256" key="4">
    <source>
        <dbReference type="ARBA" id="ARBA00022679"/>
    </source>
</evidence>
<comment type="caution">
    <text evidence="12">The sequence shown here is derived from an EMBL/GenBank/DDBJ whole genome shotgun (WGS) entry which is preliminary data.</text>
</comment>
<evidence type="ECO:0000256" key="5">
    <source>
        <dbReference type="ARBA" id="ARBA00022692"/>
    </source>
</evidence>
<dbReference type="PANTHER" id="PTHR11987:SF29">
    <property type="entry name" value="ALPHA-2,8-SIALYLTRANSFERASE 8F"/>
    <property type="match status" value="1"/>
</dbReference>
<dbReference type="InterPro" id="IPR038578">
    <property type="entry name" value="GT29-like_sf"/>
</dbReference>
<evidence type="ECO:0000256" key="9">
    <source>
        <dbReference type="ARBA" id="ARBA00023136"/>
    </source>
</evidence>
<sequence>MARRRRRCLKVFIIVFVGLISTYILLPPQKIENKAPTFSREQMLHCSKLGDQIVAMKSLTRIHNLTEFFLEVKELMSCPWTSNLTQQLMDLHTKCNASGMLFVTRENTLLGQRLTYEAQRKSTKLVDKKLYSMLPKAAPWGTSRELGHCAVVGNGGILKNSSCGAKIDTADFVIRLNLAPVDYISDVGAKSSLVTVNPSQVTESFNGLCNERQPFVDKAAAHGNAYLAISPFSYVVSTDLSFRIFYTMKEMRPQQGVHYIHPDYLLMLDRYWRKGGEMGSRLSSGFMLMSVALELCAKVDLYGFWPFDKDLSQRPVSHHYYDNVPAKQGVHAMPMEFLKLMSLHRQGVLQLHVGECQ</sequence>
<dbReference type="GO" id="GO:0006491">
    <property type="term" value="P:N-glycan processing"/>
    <property type="evidence" value="ECO:0007669"/>
    <property type="project" value="TreeGrafter"/>
</dbReference>
<keyword evidence="8" id="KW-0333">Golgi apparatus</keyword>
<keyword evidence="9 11" id="KW-0472">Membrane</keyword>
<proteinExistence type="inferred from homology"/>
<evidence type="ECO:0000256" key="7">
    <source>
        <dbReference type="ARBA" id="ARBA00022989"/>
    </source>
</evidence>
<evidence type="ECO:0000256" key="3">
    <source>
        <dbReference type="ARBA" id="ARBA00022676"/>
    </source>
</evidence>
<dbReference type="Pfam" id="PF00777">
    <property type="entry name" value="Glyco_transf_29"/>
    <property type="match status" value="1"/>
</dbReference>
<dbReference type="PANTHER" id="PTHR11987">
    <property type="entry name" value="ALPHA-2,8-SIALYLTRANSFERASE"/>
    <property type="match status" value="1"/>
</dbReference>
<gene>
    <name evidence="12" type="ORF">SKAU_G00370980</name>
</gene>
<keyword evidence="6" id="KW-0735">Signal-anchor</keyword>
<dbReference type="EMBL" id="JAINUF010000018">
    <property type="protein sequence ID" value="KAJ8338132.1"/>
    <property type="molecule type" value="Genomic_DNA"/>
</dbReference>
<evidence type="ECO:0000313" key="13">
    <source>
        <dbReference type="Proteomes" id="UP001152622"/>
    </source>
</evidence>
<dbReference type="OrthoDB" id="10264956at2759"/>
<evidence type="ECO:0000256" key="10">
    <source>
        <dbReference type="ARBA" id="ARBA00023180"/>
    </source>
</evidence>
<keyword evidence="3" id="KW-0328">Glycosyltransferase</keyword>